<dbReference type="InterPro" id="IPR018200">
    <property type="entry name" value="USP_CS"/>
</dbReference>
<dbReference type="PANTHER" id="PTHR21646">
    <property type="entry name" value="UBIQUITIN CARBOXYL-TERMINAL HYDROLASE"/>
    <property type="match status" value="1"/>
</dbReference>
<dbReference type="PANTHER" id="PTHR21646:SF23">
    <property type="entry name" value="UBIQUITIN CARBOXYL-TERMINAL HYDROLASE USP2"/>
    <property type="match status" value="1"/>
</dbReference>
<sequence>MHGKVPQAIRISGYFMDVLSAFQKMRGEQEDALEFLEFFLEYLHTEYEKSGLELPASCEKQTKRSAAPAAKKQGGGGFDAALETAQAFDEGWAEVGKKGKSSVLRQNPVDAIRSPVNWLFKGALRSELKQTGKRQSSITVEPFHCLHLNLDYEAQDPSFVTGVNGYAKPLSTPITVEEMIRKSFEVEVIEDANQIPTLKKFTTVESLPVVLTLSVKRFTYHPEQGPVKLQQFVKYPPFLEFPTQFMSTTCRAENGMDVPGVASISGAGFSSPPMYELFAVVSHIGKFVVGGHYTCVCRDNKDQWFRYDDEHVTSISEATALNETAYLLFYIRTNKRPPPPAPAPPSPGSSFINAKGSNGSKNKANNGYTKAPGGNAWKQPAAATTPPEAPRPIPGMSPKKPAEATKPKTKKRGKKKA</sequence>
<dbReference type="InterPro" id="IPR001394">
    <property type="entry name" value="Peptidase_C19_UCH"/>
</dbReference>
<dbReference type="InterPro" id="IPR038765">
    <property type="entry name" value="Papain-like_cys_pep_sf"/>
</dbReference>
<dbReference type="OrthoDB" id="429671at2759"/>
<gene>
    <name evidence="3" type="ORF">Plil01_001145100</name>
</gene>
<keyword evidence="4" id="KW-1185">Reference proteome</keyword>
<dbReference type="GO" id="GO:0004843">
    <property type="term" value="F:cysteine-type deubiquitinase activity"/>
    <property type="evidence" value="ECO:0007669"/>
    <property type="project" value="InterPro"/>
</dbReference>
<evidence type="ECO:0000313" key="4">
    <source>
        <dbReference type="Proteomes" id="UP001165083"/>
    </source>
</evidence>
<dbReference type="PROSITE" id="PS00973">
    <property type="entry name" value="USP_2"/>
    <property type="match status" value="1"/>
</dbReference>
<dbReference type="InterPro" id="IPR028889">
    <property type="entry name" value="USP"/>
</dbReference>
<dbReference type="CDD" id="cd02257">
    <property type="entry name" value="Peptidase_C19"/>
    <property type="match status" value="1"/>
</dbReference>
<comment type="caution">
    <text evidence="3">The sequence shown here is derived from an EMBL/GenBank/DDBJ whole genome shotgun (WGS) entry which is preliminary data.</text>
</comment>
<feature type="compositionally biased region" description="Low complexity" evidence="1">
    <location>
        <begin position="348"/>
        <end position="367"/>
    </location>
</feature>
<evidence type="ECO:0000259" key="2">
    <source>
        <dbReference type="PROSITE" id="PS50235"/>
    </source>
</evidence>
<feature type="compositionally biased region" description="Pro residues" evidence="1">
    <location>
        <begin position="337"/>
        <end position="347"/>
    </location>
</feature>
<dbReference type="InterPro" id="IPR050185">
    <property type="entry name" value="Ub_carboxyl-term_hydrolase"/>
</dbReference>
<name>A0A9W6WU35_9STRA</name>
<dbReference type="GO" id="GO:0016579">
    <property type="term" value="P:protein deubiquitination"/>
    <property type="evidence" value="ECO:0007669"/>
    <property type="project" value="InterPro"/>
</dbReference>
<proteinExistence type="predicted"/>
<dbReference type="Pfam" id="PF00443">
    <property type="entry name" value="UCH"/>
    <property type="match status" value="1"/>
</dbReference>
<dbReference type="FunFam" id="3.90.70.10:FF:000093">
    <property type="entry name" value="Ubiquitin carboxyl-terminal hydrolase, putative"/>
    <property type="match status" value="1"/>
</dbReference>
<dbReference type="EMBL" id="BSXW01000660">
    <property type="protein sequence ID" value="GMF27386.1"/>
    <property type="molecule type" value="Genomic_DNA"/>
</dbReference>
<dbReference type="Proteomes" id="UP001165083">
    <property type="component" value="Unassembled WGS sequence"/>
</dbReference>
<reference evidence="3" key="1">
    <citation type="submission" date="2023-04" db="EMBL/GenBank/DDBJ databases">
        <title>Phytophthora lilii NBRC 32176.</title>
        <authorList>
            <person name="Ichikawa N."/>
            <person name="Sato H."/>
            <person name="Tonouchi N."/>
        </authorList>
    </citation>
    <scope>NUCLEOTIDE SEQUENCE</scope>
    <source>
        <strain evidence="3">NBRC 32176</strain>
    </source>
</reference>
<feature type="region of interest" description="Disordered" evidence="1">
    <location>
        <begin position="337"/>
        <end position="417"/>
    </location>
</feature>
<dbReference type="Gene3D" id="3.90.70.10">
    <property type="entry name" value="Cysteine proteinases"/>
    <property type="match status" value="1"/>
</dbReference>
<feature type="compositionally biased region" description="Basic residues" evidence="1">
    <location>
        <begin position="407"/>
        <end position="417"/>
    </location>
</feature>
<dbReference type="PROSITE" id="PS50235">
    <property type="entry name" value="USP_3"/>
    <property type="match status" value="1"/>
</dbReference>
<feature type="domain" description="USP" evidence="2">
    <location>
        <begin position="1"/>
        <end position="333"/>
    </location>
</feature>
<dbReference type="AlphaFoldDB" id="A0A9W6WU35"/>
<organism evidence="3 4">
    <name type="scientific">Phytophthora lilii</name>
    <dbReference type="NCBI Taxonomy" id="2077276"/>
    <lineage>
        <taxon>Eukaryota</taxon>
        <taxon>Sar</taxon>
        <taxon>Stramenopiles</taxon>
        <taxon>Oomycota</taxon>
        <taxon>Peronosporomycetes</taxon>
        <taxon>Peronosporales</taxon>
        <taxon>Peronosporaceae</taxon>
        <taxon>Phytophthora</taxon>
    </lineage>
</organism>
<evidence type="ECO:0000313" key="3">
    <source>
        <dbReference type="EMBL" id="GMF27386.1"/>
    </source>
</evidence>
<accession>A0A9W6WU35</accession>
<dbReference type="SUPFAM" id="SSF54001">
    <property type="entry name" value="Cysteine proteinases"/>
    <property type="match status" value="1"/>
</dbReference>
<evidence type="ECO:0000256" key="1">
    <source>
        <dbReference type="SAM" id="MobiDB-lite"/>
    </source>
</evidence>
<protein>
    <submittedName>
        <fullName evidence="3">Unnamed protein product</fullName>
    </submittedName>
</protein>